<keyword evidence="2" id="KW-1185">Reference proteome</keyword>
<accession>A0A6V8KZ56</accession>
<evidence type="ECO:0000313" key="2">
    <source>
        <dbReference type="Proteomes" id="UP000482800"/>
    </source>
</evidence>
<reference evidence="1 2" key="1">
    <citation type="submission" date="2020-03" db="EMBL/GenBank/DDBJ databases">
        <title>Whole genome shotgun sequence of Phytohabitans houttuyneae NBRC 108639.</title>
        <authorList>
            <person name="Komaki H."/>
            <person name="Tamura T."/>
        </authorList>
    </citation>
    <scope>NUCLEOTIDE SEQUENCE [LARGE SCALE GENOMIC DNA]</scope>
    <source>
        <strain evidence="1 2">NBRC 108639</strain>
    </source>
</reference>
<name>A0A6V8KZ56_9ACTN</name>
<dbReference type="EMBL" id="BLPF01000004">
    <property type="protein sequence ID" value="GFJ85795.1"/>
    <property type="molecule type" value="Genomic_DNA"/>
</dbReference>
<comment type="caution">
    <text evidence="1">The sequence shown here is derived from an EMBL/GenBank/DDBJ whole genome shotgun (WGS) entry which is preliminary data.</text>
</comment>
<dbReference type="Proteomes" id="UP000482800">
    <property type="component" value="Unassembled WGS sequence"/>
</dbReference>
<reference evidence="1 2" key="2">
    <citation type="submission" date="2020-03" db="EMBL/GenBank/DDBJ databases">
        <authorList>
            <person name="Ichikawa N."/>
            <person name="Kimura A."/>
            <person name="Kitahashi Y."/>
            <person name="Uohara A."/>
        </authorList>
    </citation>
    <scope>NUCLEOTIDE SEQUENCE [LARGE SCALE GENOMIC DNA]</scope>
    <source>
        <strain evidence="1 2">NBRC 108639</strain>
    </source>
</reference>
<evidence type="ECO:0000313" key="1">
    <source>
        <dbReference type="EMBL" id="GFJ85795.1"/>
    </source>
</evidence>
<proteinExistence type="predicted"/>
<protein>
    <submittedName>
        <fullName evidence="1">Uncharacterized protein</fullName>
    </submittedName>
</protein>
<dbReference type="AlphaFoldDB" id="A0A6V8KZ56"/>
<sequence length="126" mass="14280">MFKHTEVKINALRIAGHLLSSCDTQAWSATARHEHIRLPECRHLSRPDPVTGRRVATDCRNCFRYAVRYREEVMDALRQAGTPRQDKDAPAMAACPPVPTRRRLVGRVRTTRRAAPLPDQLALFGP</sequence>
<gene>
    <name evidence="1" type="ORF">Phou_099750</name>
</gene>
<organism evidence="1 2">
    <name type="scientific">Phytohabitans houttuyneae</name>
    <dbReference type="NCBI Taxonomy" id="1076126"/>
    <lineage>
        <taxon>Bacteria</taxon>
        <taxon>Bacillati</taxon>
        <taxon>Actinomycetota</taxon>
        <taxon>Actinomycetes</taxon>
        <taxon>Micromonosporales</taxon>
        <taxon>Micromonosporaceae</taxon>
    </lineage>
</organism>